<dbReference type="Proteomes" id="UP000002195">
    <property type="component" value="Unassembled WGS sequence"/>
</dbReference>
<keyword evidence="1" id="KW-0812">Transmembrane</keyword>
<gene>
    <name evidence="4" type="ORF">DDB_G0289095</name>
</gene>
<feature type="chain" id="PRO_5004249623" description="IPT/TIG domain-containing protein" evidence="2">
    <location>
        <begin position="22"/>
        <end position="558"/>
    </location>
</feature>
<proteinExistence type="predicted"/>
<evidence type="ECO:0000256" key="1">
    <source>
        <dbReference type="SAM" id="Phobius"/>
    </source>
</evidence>
<feature type="signal peptide" evidence="2">
    <location>
        <begin position="1"/>
        <end position="21"/>
    </location>
</feature>
<feature type="transmembrane region" description="Helical" evidence="1">
    <location>
        <begin position="536"/>
        <end position="557"/>
    </location>
</feature>
<dbReference type="InterPro" id="IPR002909">
    <property type="entry name" value="IPT_dom"/>
</dbReference>
<dbReference type="AlphaFoldDB" id="Q54I04"/>
<dbReference type="PaxDb" id="44689-DDB0188258"/>
<dbReference type="VEuPathDB" id="AmoebaDB:DDB_G0289095"/>
<protein>
    <recommendedName>
        <fullName evidence="3">IPT/TIG domain-containing protein</fullName>
    </recommendedName>
</protein>
<name>Q54I04_DICDI</name>
<dbReference type="RefSeq" id="XP_636401.1">
    <property type="nucleotide sequence ID" value="XM_631309.1"/>
</dbReference>
<organism evidence="4 5">
    <name type="scientific">Dictyostelium discoideum</name>
    <name type="common">Social amoeba</name>
    <dbReference type="NCBI Taxonomy" id="44689"/>
    <lineage>
        <taxon>Eukaryota</taxon>
        <taxon>Amoebozoa</taxon>
        <taxon>Evosea</taxon>
        <taxon>Eumycetozoa</taxon>
        <taxon>Dictyostelia</taxon>
        <taxon>Dictyosteliales</taxon>
        <taxon>Dictyosteliaceae</taxon>
        <taxon>Dictyostelium</taxon>
    </lineage>
</organism>
<evidence type="ECO:0000313" key="4">
    <source>
        <dbReference type="EMBL" id="EAL62897.1"/>
    </source>
</evidence>
<comment type="caution">
    <text evidence="4">The sequence shown here is derived from an EMBL/GenBank/DDBJ whole genome shotgun (WGS) entry which is preliminary data.</text>
</comment>
<reference evidence="4 5" key="1">
    <citation type="journal article" date="2005" name="Nature">
        <title>The genome of the social amoeba Dictyostelium discoideum.</title>
        <authorList>
            <consortium name="The Dictyostelium discoideum Sequencing Consortium"/>
            <person name="Eichinger L."/>
            <person name="Pachebat J.A."/>
            <person name="Glockner G."/>
            <person name="Rajandream M.A."/>
            <person name="Sucgang R."/>
            <person name="Berriman M."/>
            <person name="Song J."/>
            <person name="Olsen R."/>
            <person name="Szafranski K."/>
            <person name="Xu Q."/>
            <person name="Tunggal B."/>
            <person name="Kummerfeld S."/>
            <person name="Madera M."/>
            <person name="Konfortov B.A."/>
            <person name="Rivero F."/>
            <person name="Bankier A.T."/>
            <person name="Lehmann R."/>
            <person name="Hamlin N."/>
            <person name="Davies R."/>
            <person name="Gaudet P."/>
            <person name="Fey P."/>
            <person name="Pilcher K."/>
            <person name="Chen G."/>
            <person name="Saunders D."/>
            <person name="Sodergren E."/>
            <person name="Davis P."/>
            <person name="Kerhornou A."/>
            <person name="Nie X."/>
            <person name="Hall N."/>
            <person name="Anjard C."/>
            <person name="Hemphill L."/>
            <person name="Bason N."/>
            <person name="Farbrother P."/>
            <person name="Desany B."/>
            <person name="Just E."/>
            <person name="Morio T."/>
            <person name="Rost R."/>
            <person name="Churcher C."/>
            <person name="Cooper J."/>
            <person name="Haydock S."/>
            <person name="van Driessche N."/>
            <person name="Cronin A."/>
            <person name="Goodhead I."/>
            <person name="Muzny D."/>
            <person name="Mourier T."/>
            <person name="Pain A."/>
            <person name="Lu M."/>
            <person name="Harper D."/>
            <person name="Lindsay R."/>
            <person name="Hauser H."/>
            <person name="James K."/>
            <person name="Quiles M."/>
            <person name="Madan Babu M."/>
            <person name="Saito T."/>
            <person name="Buchrieser C."/>
            <person name="Wardroper A."/>
            <person name="Felder M."/>
            <person name="Thangavelu M."/>
            <person name="Johnson D."/>
            <person name="Knights A."/>
            <person name="Loulseged H."/>
            <person name="Mungall K."/>
            <person name="Oliver K."/>
            <person name="Price C."/>
            <person name="Quail M.A."/>
            <person name="Urushihara H."/>
            <person name="Hernandez J."/>
            <person name="Rabbinowitsch E."/>
            <person name="Steffen D."/>
            <person name="Sanders M."/>
            <person name="Ma J."/>
            <person name="Kohara Y."/>
            <person name="Sharp S."/>
            <person name="Simmonds M."/>
            <person name="Spiegler S."/>
            <person name="Tivey A."/>
            <person name="Sugano S."/>
            <person name="White B."/>
            <person name="Walker D."/>
            <person name="Woodward J."/>
            <person name="Winckler T."/>
            <person name="Tanaka Y."/>
            <person name="Shaulsky G."/>
            <person name="Schleicher M."/>
            <person name="Weinstock G."/>
            <person name="Rosenthal A."/>
            <person name="Cox E.C."/>
            <person name="Chisholm R.L."/>
            <person name="Gibbs R."/>
            <person name="Loomis W.F."/>
            <person name="Platzer M."/>
            <person name="Kay R.R."/>
            <person name="Williams J."/>
            <person name="Dear P.H."/>
            <person name="Noegel A.A."/>
            <person name="Barrell B."/>
            <person name="Kuspa A."/>
        </authorList>
    </citation>
    <scope>NUCLEOTIDE SEQUENCE [LARGE SCALE GENOMIC DNA]</scope>
    <source>
        <strain evidence="4 5">AX4</strain>
    </source>
</reference>
<accession>Q54I04</accession>
<sequence length="558" mass="62740">MKYKLFILIIIYILNILNVNCEQIIKSIDSISSLPYNQGGTIFIYGSFSSFTSNQIKVTIGGETNCIVPRFVNETTINCIFPNQAKLTPINELFNVEIKIVKTGEIIKSKIPIFKFSKVLINDPWIFEDVIYISLENNGLQPNNYYLLIDDGCPNYIHNVLPRDDSSIYNLNFEIPSTVIGNGNQSLQFQLLDNIGFTNLTLTLEYSTNYTILPIQLPSPSIISSTKSIPITVCGNHFGAFVNVTYGTLIINNLKVSQLEKQQEEDQQNENNDDNDSNFKNTCFSFNGIGFLSRESNFRFTNGRFEVKIPFNITFFPPTIKKLTQSLKHLIMETSETGIDSSMLKVSLNISNNHIPMTITKFEDQIIEARIPDVLDIDYNSIFLLSTPTTTINSSLLIQPIIDNTSELPMNGGEITIYGSFINNALFKLSFSNSSEINVIEFSKDVTNNKQSTCIFNEIEQFSICKLPKLIDFNITNLIQYSISATNYIFNIFNNDNITGSCSNGCSSGGGSSDNSLENSTENNTIILTSNNQASFYLNLKTNLYFILFNLIILIIIL</sequence>
<keyword evidence="2" id="KW-0732">Signal</keyword>
<dbReference type="dictyBase" id="DDB_G0289095"/>
<evidence type="ECO:0000259" key="3">
    <source>
        <dbReference type="Pfam" id="PF01833"/>
    </source>
</evidence>
<dbReference type="InParanoid" id="Q54I04"/>
<dbReference type="Pfam" id="PF01833">
    <property type="entry name" value="TIG"/>
    <property type="match status" value="1"/>
</dbReference>
<keyword evidence="1" id="KW-0472">Membrane</keyword>
<dbReference type="HOGENOM" id="CLU_488725_0_0_1"/>
<keyword evidence="5" id="KW-1185">Reference proteome</keyword>
<dbReference type="GeneID" id="8626960"/>
<evidence type="ECO:0000256" key="2">
    <source>
        <dbReference type="SAM" id="SignalP"/>
    </source>
</evidence>
<dbReference type="EMBL" id="AAFI02000130">
    <property type="protein sequence ID" value="EAL62897.1"/>
    <property type="molecule type" value="Genomic_DNA"/>
</dbReference>
<dbReference type="KEGG" id="ddi:DDB_G0289095"/>
<feature type="domain" description="IPT/TIG" evidence="3">
    <location>
        <begin position="27"/>
        <end position="102"/>
    </location>
</feature>
<keyword evidence="1" id="KW-1133">Transmembrane helix</keyword>
<evidence type="ECO:0000313" key="5">
    <source>
        <dbReference type="Proteomes" id="UP000002195"/>
    </source>
</evidence>